<sequence>MDALDEFRELQHVVKGPRCGYQLLNVSDAERGALDKALAAAEITAKAIQKWCELRGQTWTHYNIGRHRRGDCKCVTRS</sequence>
<proteinExistence type="predicted"/>
<dbReference type="EMBL" id="LR797133">
    <property type="protein sequence ID" value="CAB4189288.1"/>
    <property type="molecule type" value="Genomic_DNA"/>
</dbReference>
<evidence type="ECO:0000313" key="1">
    <source>
        <dbReference type="EMBL" id="CAB4144129.1"/>
    </source>
</evidence>
<organism evidence="1">
    <name type="scientific">uncultured Caudovirales phage</name>
    <dbReference type="NCBI Taxonomy" id="2100421"/>
    <lineage>
        <taxon>Viruses</taxon>
        <taxon>Duplodnaviria</taxon>
        <taxon>Heunggongvirae</taxon>
        <taxon>Uroviricota</taxon>
        <taxon>Caudoviricetes</taxon>
        <taxon>Peduoviridae</taxon>
        <taxon>Maltschvirus</taxon>
        <taxon>Maltschvirus maltsch</taxon>
    </lineage>
</organism>
<gene>
    <name evidence="2" type="ORF">UFOVP1185_26</name>
    <name evidence="1" type="ORF">UFOVP461_14</name>
</gene>
<accession>A0A6J5MKR2</accession>
<protein>
    <submittedName>
        <fullName evidence="1">Uncharacterized protein</fullName>
    </submittedName>
</protein>
<name>A0A6J5MKR2_9CAUD</name>
<reference evidence="1" key="1">
    <citation type="submission" date="2020-04" db="EMBL/GenBank/DDBJ databases">
        <authorList>
            <person name="Chiriac C."/>
            <person name="Salcher M."/>
            <person name="Ghai R."/>
            <person name="Kavagutti S V."/>
        </authorList>
    </citation>
    <scope>NUCLEOTIDE SEQUENCE</scope>
</reference>
<dbReference type="EMBL" id="LR796425">
    <property type="protein sequence ID" value="CAB4144129.1"/>
    <property type="molecule type" value="Genomic_DNA"/>
</dbReference>
<evidence type="ECO:0000313" key="2">
    <source>
        <dbReference type="EMBL" id="CAB4189288.1"/>
    </source>
</evidence>